<dbReference type="Pfam" id="PF00413">
    <property type="entry name" value="Peptidase_M10"/>
    <property type="match status" value="1"/>
</dbReference>
<dbReference type="Gene3D" id="2.60.450.20">
    <property type="match status" value="1"/>
</dbReference>
<dbReference type="SMART" id="SM00235">
    <property type="entry name" value="ZnMc"/>
    <property type="match status" value="1"/>
</dbReference>
<keyword evidence="1" id="KW-0645">Protease</keyword>
<organism evidence="8 9">
    <name type="scientific">Motilibacter peucedani</name>
    <dbReference type="NCBI Taxonomy" id="598650"/>
    <lineage>
        <taxon>Bacteria</taxon>
        <taxon>Bacillati</taxon>
        <taxon>Actinomycetota</taxon>
        <taxon>Actinomycetes</taxon>
        <taxon>Motilibacterales</taxon>
        <taxon>Motilibacteraceae</taxon>
        <taxon>Motilibacter</taxon>
    </lineage>
</organism>
<dbReference type="GO" id="GO:0006508">
    <property type="term" value="P:proteolysis"/>
    <property type="evidence" value="ECO:0007669"/>
    <property type="project" value="UniProtKB-KW"/>
</dbReference>
<evidence type="ECO:0000256" key="1">
    <source>
        <dbReference type="ARBA" id="ARBA00022670"/>
    </source>
</evidence>
<gene>
    <name evidence="8" type="ORF">CLV35_0835</name>
</gene>
<keyword evidence="6" id="KW-0732">Signal</keyword>
<feature type="region of interest" description="Disordered" evidence="5">
    <location>
        <begin position="172"/>
        <end position="206"/>
    </location>
</feature>
<feature type="compositionally biased region" description="Low complexity" evidence="5">
    <location>
        <begin position="27"/>
        <end position="52"/>
    </location>
</feature>
<dbReference type="GO" id="GO:0008270">
    <property type="term" value="F:zinc ion binding"/>
    <property type="evidence" value="ECO:0007669"/>
    <property type="project" value="InterPro"/>
</dbReference>
<reference evidence="8 9" key="1">
    <citation type="submission" date="2018-10" db="EMBL/GenBank/DDBJ databases">
        <title>Genomic Encyclopedia of Archaeal and Bacterial Type Strains, Phase II (KMG-II): from individual species to whole genera.</title>
        <authorList>
            <person name="Goeker M."/>
        </authorList>
    </citation>
    <scope>NUCLEOTIDE SEQUENCE [LARGE SCALE GENOMIC DNA]</scope>
    <source>
        <strain evidence="8 9">RP-AC37</strain>
    </source>
</reference>
<keyword evidence="3" id="KW-0378">Hydrolase</keyword>
<name>A0A420XU95_9ACTN</name>
<proteinExistence type="predicted"/>
<feature type="compositionally biased region" description="Low complexity" evidence="5">
    <location>
        <begin position="189"/>
        <end position="206"/>
    </location>
</feature>
<evidence type="ECO:0000259" key="7">
    <source>
        <dbReference type="SMART" id="SM00235"/>
    </source>
</evidence>
<comment type="caution">
    <text evidence="8">The sequence shown here is derived from an EMBL/GenBank/DDBJ whole genome shotgun (WGS) entry which is preliminary data.</text>
</comment>
<sequence>MHRRQRLARTTTAAAVLVAAALATAPAPLGAAPGAPTTGTSGATTGTGATTSVDALMARTGITRTSKPRSVVSVGTPTLRPGQRTSYTGVGLKPGAVSISLDGRTKLGTTKADRAGRVRGFLTVPRAAKKGRHSLVFVSGKIKLTVAIAVVAMPAMPVPAPRTPTIPAVSAPVPTAPTTDQPPAPTVPAEPAAPAQTTSPTVPVQSPVPTVRVTRTYAYAYTAVENGVSHPAQVSGTEYSDGTVVESVSWDGAYHHTDTYATDGTVTTTYPDGHHVVSYPDGSSDVYAVDGTVTHRPAPSAHTTTPPAALGHYAFLYSNGYGGGHWNGCHVVTYRVNPTALPPGFMTDLATALSKIHDVTGLSFQYLGASSYVPWGNGSGTIPAADADADLLVAAADPSESAQLTSSTIALGGSNYQVPSGREPQIYRGFYLFNTQYDSLADGFAPGVDSKGYVMLHELGHVLGLDHVGDDPGEVMYPYINGASFDGGYASGDLAGLHALYANPCF</sequence>
<keyword evidence="2" id="KW-0479">Metal-binding</keyword>
<evidence type="ECO:0000256" key="4">
    <source>
        <dbReference type="ARBA" id="ARBA00022833"/>
    </source>
</evidence>
<dbReference type="InParanoid" id="A0A420XU95"/>
<feature type="domain" description="Peptidase metallopeptidase" evidence="7">
    <location>
        <begin position="322"/>
        <end position="503"/>
    </location>
</feature>
<dbReference type="SUPFAM" id="SSF55486">
    <property type="entry name" value="Metalloproteases ('zincins'), catalytic domain"/>
    <property type="match status" value="1"/>
</dbReference>
<dbReference type="AlphaFoldDB" id="A0A420XU95"/>
<accession>A0A420XU95</accession>
<protein>
    <submittedName>
        <fullName evidence="8">Matrixin</fullName>
    </submittedName>
</protein>
<dbReference type="GO" id="GO:0031012">
    <property type="term" value="C:extracellular matrix"/>
    <property type="evidence" value="ECO:0007669"/>
    <property type="project" value="InterPro"/>
</dbReference>
<dbReference type="InterPro" id="IPR047002">
    <property type="entry name" value="Tcp10_C_sf"/>
</dbReference>
<evidence type="ECO:0000256" key="5">
    <source>
        <dbReference type="SAM" id="MobiDB-lite"/>
    </source>
</evidence>
<dbReference type="OrthoDB" id="4297752at2"/>
<dbReference type="InterPro" id="IPR024079">
    <property type="entry name" value="MetalloPept_cat_dom_sf"/>
</dbReference>
<evidence type="ECO:0000256" key="6">
    <source>
        <dbReference type="SAM" id="SignalP"/>
    </source>
</evidence>
<feature type="region of interest" description="Disordered" evidence="5">
    <location>
        <begin position="27"/>
        <end position="91"/>
    </location>
</feature>
<keyword evidence="9" id="KW-1185">Reference proteome</keyword>
<dbReference type="Gene3D" id="3.40.390.10">
    <property type="entry name" value="Collagenase (Catalytic Domain)"/>
    <property type="match status" value="1"/>
</dbReference>
<dbReference type="GO" id="GO:0004222">
    <property type="term" value="F:metalloendopeptidase activity"/>
    <property type="evidence" value="ECO:0007669"/>
    <property type="project" value="InterPro"/>
</dbReference>
<feature type="signal peptide" evidence="6">
    <location>
        <begin position="1"/>
        <end position="31"/>
    </location>
</feature>
<dbReference type="InterPro" id="IPR001818">
    <property type="entry name" value="Pept_M10_metallopeptidase"/>
</dbReference>
<dbReference type="EMBL" id="RBWV01000009">
    <property type="protein sequence ID" value="RKS80404.1"/>
    <property type="molecule type" value="Genomic_DNA"/>
</dbReference>
<dbReference type="RefSeq" id="WP_121192093.1">
    <property type="nucleotide sequence ID" value="NZ_RBWV01000009.1"/>
</dbReference>
<evidence type="ECO:0000313" key="9">
    <source>
        <dbReference type="Proteomes" id="UP000281955"/>
    </source>
</evidence>
<evidence type="ECO:0000256" key="2">
    <source>
        <dbReference type="ARBA" id="ARBA00022723"/>
    </source>
</evidence>
<evidence type="ECO:0000256" key="3">
    <source>
        <dbReference type="ARBA" id="ARBA00022801"/>
    </source>
</evidence>
<dbReference type="InterPro" id="IPR006026">
    <property type="entry name" value="Peptidase_Metallo"/>
</dbReference>
<keyword evidence="4" id="KW-0862">Zinc</keyword>
<dbReference type="Proteomes" id="UP000281955">
    <property type="component" value="Unassembled WGS sequence"/>
</dbReference>
<feature type="chain" id="PRO_5019241801" evidence="6">
    <location>
        <begin position="32"/>
        <end position="506"/>
    </location>
</feature>
<evidence type="ECO:0000313" key="8">
    <source>
        <dbReference type="EMBL" id="RKS80404.1"/>
    </source>
</evidence>